<accession>A0ABM3ZC38</accession>
<gene>
    <name evidence="10" type="primary">TM2D1</name>
</gene>
<feature type="domain" description="TM2" evidence="8">
    <location>
        <begin position="172"/>
        <end position="220"/>
    </location>
</feature>
<dbReference type="Pfam" id="PF05154">
    <property type="entry name" value="TM2"/>
    <property type="match status" value="1"/>
</dbReference>
<evidence type="ECO:0000256" key="2">
    <source>
        <dbReference type="ARBA" id="ARBA00008284"/>
    </source>
</evidence>
<comment type="subcellular location">
    <subcellularLocation>
        <location evidence="1">Membrane</location>
        <topology evidence="1">Multi-pass membrane protein</topology>
    </subcellularLocation>
</comment>
<keyword evidence="6" id="KW-0472">Membrane</keyword>
<evidence type="ECO:0000256" key="7">
    <source>
        <dbReference type="ARBA" id="ARBA00023180"/>
    </source>
</evidence>
<dbReference type="PANTHER" id="PTHR21016:SF1">
    <property type="entry name" value="TM2 DOMAIN-CONTAINING PROTEIN 1"/>
    <property type="match status" value="1"/>
</dbReference>
<reference evidence="10" key="1">
    <citation type="submission" date="2025-08" db="UniProtKB">
        <authorList>
            <consortium name="RefSeq"/>
        </authorList>
    </citation>
    <scope>IDENTIFICATION</scope>
    <source>
        <tissue evidence="10">Blood</tissue>
    </source>
</reference>
<evidence type="ECO:0000256" key="1">
    <source>
        <dbReference type="ARBA" id="ARBA00004141"/>
    </source>
</evidence>
<protein>
    <submittedName>
        <fullName evidence="10">TM2 domain-containing protein 1</fullName>
    </submittedName>
</protein>
<keyword evidence="4" id="KW-0732">Signal</keyword>
<dbReference type="RefSeq" id="XP_060545927.1">
    <property type="nucleotide sequence ID" value="XM_060689944.1"/>
</dbReference>
<keyword evidence="7" id="KW-0325">Glycoprotein</keyword>
<keyword evidence="3" id="KW-0812">Transmembrane</keyword>
<evidence type="ECO:0000313" key="10">
    <source>
        <dbReference type="RefSeq" id="XP_060545927.1"/>
    </source>
</evidence>
<evidence type="ECO:0000256" key="5">
    <source>
        <dbReference type="ARBA" id="ARBA00022989"/>
    </source>
</evidence>
<evidence type="ECO:0000256" key="4">
    <source>
        <dbReference type="ARBA" id="ARBA00022729"/>
    </source>
</evidence>
<evidence type="ECO:0000259" key="8">
    <source>
        <dbReference type="Pfam" id="PF05154"/>
    </source>
</evidence>
<keyword evidence="5" id="KW-1133">Transmembrane helix</keyword>
<dbReference type="PANTHER" id="PTHR21016">
    <property type="entry name" value="BETA-AMYLOID BINDING PROTEIN-RELATED"/>
    <property type="match status" value="1"/>
</dbReference>
<evidence type="ECO:0000256" key="3">
    <source>
        <dbReference type="ARBA" id="ARBA00022692"/>
    </source>
</evidence>
<keyword evidence="9" id="KW-1185">Reference proteome</keyword>
<dbReference type="GeneID" id="117664309"/>
<organism evidence="9 10">
    <name type="scientific">Pantherophis guttatus</name>
    <name type="common">Corn snake</name>
    <name type="synonym">Elaphe guttata</name>
    <dbReference type="NCBI Taxonomy" id="94885"/>
    <lineage>
        <taxon>Eukaryota</taxon>
        <taxon>Metazoa</taxon>
        <taxon>Chordata</taxon>
        <taxon>Craniata</taxon>
        <taxon>Vertebrata</taxon>
        <taxon>Euteleostomi</taxon>
        <taxon>Lepidosauria</taxon>
        <taxon>Squamata</taxon>
        <taxon>Bifurcata</taxon>
        <taxon>Unidentata</taxon>
        <taxon>Episquamata</taxon>
        <taxon>Toxicofera</taxon>
        <taxon>Serpentes</taxon>
        <taxon>Colubroidea</taxon>
        <taxon>Colubridae</taxon>
        <taxon>Colubrinae</taxon>
        <taxon>Pantherophis</taxon>
    </lineage>
</organism>
<evidence type="ECO:0000256" key="6">
    <source>
        <dbReference type="ARBA" id="ARBA00023136"/>
    </source>
</evidence>
<dbReference type="InterPro" id="IPR007829">
    <property type="entry name" value="TM2"/>
</dbReference>
<comment type="similarity">
    <text evidence="2">Belongs to the TM2 family.</text>
</comment>
<proteinExistence type="inferred from homology"/>
<evidence type="ECO:0000313" key="9">
    <source>
        <dbReference type="Proteomes" id="UP001652622"/>
    </source>
</evidence>
<dbReference type="Proteomes" id="UP001652622">
    <property type="component" value="Unplaced"/>
</dbReference>
<dbReference type="InterPro" id="IPR050932">
    <property type="entry name" value="TM2D1-3-like"/>
</dbReference>
<sequence length="261" mass="28775">MEKAAIFMTGKAISHFRQDAAHCFCPTSRAPGWRQTFRERTSTTTTSEEKEVSFPTGPALAGGEAAVKRKIGGMVPLWPLGTLWLAYFAARAAASDDAPLKCEDLRIGQYICEDPKIDNATQEPMKCTNHTAYVACLPVPNITCKDFSGNETQFTGKEIGFYQPIECRSVNGYSYKVAVALSLFLGWLGADRFYLGYPALGLLKFCTVGFCGIGSLIDFILISMQIVGPSDGSNYIIDYYGARLTRLSITNDTYRKPQMYP</sequence>
<name>A0ABM3ZC38_PANGU</name>